<dbReference type="RefSeq" id="XP_015660558.1">
    <property type="nucleotide sequence ID" value="XM_015800551.1"/>
</dbReference>
<sequence length="332" mass="36323">MSSPTAQCIKRLQTELRKLAMEKDLPFKVGADPQNMLRCYFVVDGPEGTPYAGGRYVGLLGIPPDYPFKPPSVQMCTPSGRFKTGMPICLSNSSYHPEQWSPLWGLRTILIALVSFFASEEATTGSTESSQEDRRKYAASSRQFNVERIKAVYQRVLPEAYAKDVTYLEEQRQQEHQGLAGGHTPRSDSTSGSSDSEEGDDVGRGRGPAAQRGPQRSTPLVTAEVGTAGQEQGNGNSNKEGSEDAGKPEEDSTTANGEAKEVAAAEEKPLNAEPLKRHHRHHARHRTFAGEERGGTVMGLGGVPWRRWVSLAVLVAVGLVLVEQLRWGFVRM</sequence>
<dbReference type="SMART" id="SM00212">
    <property type="entry name" value="UBCc"/>
    <property type="match status" value="1"/>
</dbReference>
<dbReference type="PANTHER" id="PTHR24067">
    <property type="entry name" value="UBIQUITIN-CONJUGATING ENZYME E2"/>
    <property type="match status" value="1"/>
</dbReference>
<keyword evidence="2" id="KW-1133">Transmembrane helix</keyword>
<feature type="compositionally biased region" description="Polar residues" evidence="1">
    <location>
        <begin position="229"/>
        <end position="239"/>
    </location>
</feature>
<gene>
    <name evidence="4" type="ORF">ABB37_03265</name>
</gene>
<keyword evidence="2" id="KW-0472">Membrane</keyword>
<dbReference type="Gene3D" id="3.10.110.10">
    <property type="entry name" value="Ubiquitin Conjugating Enzyme"/>
    <property type="match status" value="1"/>
</dbReference>
<dbReference type="SUPFAM" id="SSF54495">
    <property type="entry name" value="UBC-like"/>
    <property type="match status" value="1"/>
</dbReference>
<feature type="domain" description="UBC core" evidence="3">
    <location>
        <begin position="7"/>
        <end position="157"/>
    </location>
</feature>
<evidence type="ECO:0000256" key="2">
    <source>
        <dbReference type="SAM" id="Phobius"/>
    </source>
</evidence>
<dbReference type="VEuPathDB" id="TriTrypDB:LpyrH10_05_1250"/>
<feature type="compositionally biased region" description="Basic and acidic residues" evidence="1">
    <location>
        <begin position="258"/>
        <end position="270"/>
    </location>
</feature>
<accession>A0A0M9G4S9</accession>
<reference evidence="4 5" key="1">
    <citation type="submission" date="2015-07" db="EMBL/GenBank/DDBJ databases">
        <title>High-quality genome of monoxenous trypanosomatid Leptomonas pyrrhocoris.</title>
        <authorList>
            <person name="Flegontov P."/>
            <person name="Butenko A."/>
            <person name="Firsov S."/>
            <person name="Vlcek C."/>
            <person name="Logacheva M.D."/>
            <person name="Field M."/>
            <person name="Filatov D."/>
            <person name="Flegontova O."/>
            <person name="Gerasimov E."/>
            <person name="Jackson A.P."/>
            <person name="Kelly S."/>
            <person name="Opperdoes F."/>
            <person name="O'Reilly A."/>
            <person name="Votypka J."/>
            <person name="Yurchenko V."/>
            <person name="Lukes J."/>
        </authorList>
    </citation>
    <scope>NUCLEOTIDE SEQUENCE [LARGE SCALE GENOMIC DNA]</scope>
    <source>
        <strain evidence="4">H10</strain>
    </source>
</reference>
<keyword evidence="2" id="KW-0812">Transmembrane</keyword>
<keyword evidence="5" id="KW-1185">Reference proteome</keyword>
<feature type="transmembrane region" description="Helical" evidence="2">
    <location>
        <begin position="305"/>
        <end position="322"/>
    </location>
</feature>
<comment type="caution">
    <text evidence="4">The sequence shown here is derived from an EMBL/GenBank/DDBJ whole genome shotgun (WGS) entry which is preliminary data.</text>
</comment>
<evidence type="ECO:0000313" key="4">
    <source>
        <dbReference type="EMBL" id="KPA82119.1"/>
    </source>
</evidence>
<feature type="compositionally biased region" description="Low complexity" evidence="1">
    <location>
        <begin position="207"/>
        <end position="216"/>
    </location>
</feature>
<organism evidence="4 5">
    <name type="scientific">Leptomonas pyrrhocoris</name>
    <name type="common">Firebug parasite</name>
    <dbReference type="NCBI Taxonomy" id="157538"/>
    <lineage>
        <taxon>Eukaryota</taxon>
        <taxon>Discoba</taxon>
        <taxon>Euglenozoa</taxon>
        <taxon>Kinetoplastea</taxon>
        <taxon>Metakinetoplastina</taxon>
        <taxon>Trypanosomatida</taxon>
        <taxon>Trypanosomatidae</taxon>
        <taxon>Leishmaniinae</taxon>
        <taxon>Leptomonas</taxon>
    </lineage>
</organism>
<dbReference type="FunFam" id="3.10.110.10:FF:000109">
    <property type="entry name" value="Ubiquitin-conjugating enzyme E2 J2-like"/>
    <property type="match status" value="1"/>
</dbReference>
<dbReference type="CDD" id="cd23799">
    <property type="entry name" value="UBCc_UBE2J"/>
    <property type="match status" value="1"/>
</dbReference>
<proteinExistence type="predicted"/>
<dbReference type="InterPro" id="IPR016135">
    <property type="entry name" value="UBQ-conjugating_enzyme/RWD"/>
</dbReference>
<dbReference type="InterPro" id="IPR000608">
    <property type="entry name" value="UBC"/>
</dbReference>
<name>A0A0M9G4S9_LEPPY</name>
<dbReference type="InterPro" id="IPR050113">
    <property type="entry name" value="Ub_conjugating_enzyme"/>
</dbReference>
<evidence type="ECO:0000259" key="3">
    <source>
        <dbReference type="PROSITE" id="PS50127"/>
    </source>
</evidence>
<dbReference type="EMBL" id="LGTL01000005">
    <property type="protein sequence ID" value="KPA82119.1"/>
    <property type="molecule type" value="Genomic_DNA"/>
</dbReference>
<dbReference type="OrthoDB" id="1158011at2759"/>
<evidence type="ECO:0000313" key="5">
    <source>
        <dbReference type="Proteomes" id="UP000037923"/>
    </source>
</evidence>
<dbReference type="GeneID" id="26903556"/>
<dbReference type="Pfam" id="PF00179">
    <property type="entry name" value="UQ_con"/>
    <property type="match status" value="1"/>
</dbReference>
<protein>
    <submittedName>
        <fullName evidence="4">Putative ubiquitin-conjugating enzyme e2</fullName>
    </submittedName>
</protein>
<dbReference type="AlphaFoldDB" id="A0A0M9G4S9"/>
<feature type="region of interest" description="Disordered" evidence="1">
    <location>
        <begin position="122"/>
        <end position="141"/>
    </location>
</feature>
<feature type="compositionally biased region" description="Basic and acidic residues" evidence="1">
    <location>
        <begin position="240"/>
        <end position="250"/>
    </location>
</feature>
<dbReference type="PROSITE" id="PS50127">
    <property type="entry name" value="UBC_2"/>
    <property type="match status" value="1"/>
</dbReference>
<feature type="region of interest" description="Disordered" evidence="1">
    <location>
        <begin position="171"/>
        <end position="282"/>
    </location>
</feature>
<evidence type="ECO:0000256" key="1">
    <source>
        <dbReference type="SAM" id="MobiDB-lite"/>
    </source>
</evidence>
<dbReference type="OMA" id="HPEQWSP"/>
<dbReference type="Proteomes" id="UP000037923">
    <property type="component" value="Unassembled WGS sequence"/>
</dbReference>